<name>A0A3M6VPY4_9STRA</name>
<dbReference type="AlphaFoldDB" id="A0A3M6VPY4"/>
<dbReference type="Proteomes" id="UP000282087">
    <property type="component" value="Unassembled WGS sequence"/>
</dbReference>
<accession>A0A3M6VPY4</accession>
<feature type="region of interest" description="Disordered" evidence="1">
    <location>
        <begin position="25"/>
        <end position="60"/>
    </location>
</feature>
<gene>
    <name evidence="2" type="ORF">DD238_003120</name>
</gene>
<dbReference type="EMBL" id="QLLG01000051">
    <property type="protein sequence ID" value="RMX68819.1"/>
    <property type="molecule type" value="Genomic_DNA"/>
</dbReference>
<reference evidence="2 3" key="1">
    <citation type="submission" date="2018-06" db="EMBL/GenBank/DDBJ databases">
        <title>Comparative genomics of downy mildews reveals potential adaptations to biotrophy.</title>
        <authorList>
            <person name="Fletcher K."/>
            <person name="Klosterman S.J."/>
            <person name="Derevnina L."/>
            <person name="Martin F."/>
            <person name="Koike S."/>
            <person name="Reyes Chin-Wo S."/>
            <person name="Mou B."/>
            <person name="Michelmore R."/>
        </authorList>
    </citation>
    <scope>NUCLEOTIDE SEQUENCE [LARGE SCALE GENOMIC DNA]</scope>
    <source>
        <strain evidence="2 3">R14</strain>
    </source>
</reference>
<evidence type="ECO:0000313" key="3">
    <source>
        <dbReference type="Proteomes" id="UP000282087"/>
    </source>
</evidence>
<keyword evidence="3" id="KW-1185">Reference proteome</keyword>
<feature type="compositionally biased region" description="Basic and acidic residues" evidence="1">
    <location>
        <begin position="28"/>
        <end position="60"/>
    </location>
</feature>
<evidence type="ECO:0000256" key="1">
    <source>
        <dbReference type="SAM" id="MobiDB-lite"/>
    </source>
</evidence>
<comment type="caution">
    <text evidence="2">The sequence shown here is derived from an EMBL/GenBank/DDBJ whole genome shotgun (WGS) entry which is preliminary data.</text>
</comment>
<sequence length="60" mass="6716">MSSHAKCTKTPTVTPASMFKTTLPVKASKVEREKTEPETPKSESIEERFYQAASARERVT</sequence>
<evidence type="ECO:0000313" key="2">
    <source>
        <dbReference type="EMBL" id="RMX68819.1"/>
    </source>
</evidence>
<protein>
    <submittedName>
        <fullName evidence="2">Uncharacterized protein</fullName>
    </submittedName>
</protein>
<organism evidence="2 3">
    <name type="scientific">Peronospora effusa</name>
    <dbReference type="NCBI Taxonomy" id="542832"/>
    <lineage>
        <taxon>Eukaryota</taxon>
        <taxon>Sar</taxon>
        <taxon>Stramenopiles</taxon>
        <taxon>Oomycota</taxon>
        <taxon>Peronosporomycetes</taxon>
        <taxon>Peronosporales</taxon>
        <taxon>Peronosporaceae</taxon>
        <taxon>Peronospora</taxon>
    </lineage>
</organism>
<proteinExistence type="predicted"/>